<evidence type="ECO:0000256" key="1">
    <source>
        <dbReference type="SAM" id="Phobius"/>
    </source>
</evidence>
<dbReference type="AlphaFoldDB" id="A0A1E7JUQ1"/>
<sequence>MNRRLKWRYMVIGLGFLGLAAVRASHDAPVWAAVFVVAAAVNFWLGVHEGARPATASPSARPLPGPSEVERSLEGYRTSARQWQIIGATGVLLGGALLLLEPALAVLAGGAALFSLHRAHRAGRAATTLRRAAAGTAQG</sequence>
<evidence type="ECO:0000313" key="3">
    <source>
        <dbReference type="Proteomes" id="UP000176087"/>
    </source>
</evidence>
<keyword evidence="1" id="KW-1133">Transmembrane helix</keyword>
<feature type="transmembrane region" description="Helical" evidence="1">
    <location>
        <begin position="85"/>
        <end position="114"/>
    </location>
</feature>
<name>A0A1E7JUQ1_9ACTN</name>
<accession>A0A1E7JUQ1</accession>
<keyword evidence="1" id="KW-0472">Membrane</keyword>
<dbReference type="STRING" id="933944.AN215_02435"/>
<dbReference type="Proteomes" id="UP000176087">
    <property type="component" value="Unassembled WGS sequence"/>
</dbReference>
<evidence type="ECO:0000313" key="2">
    <source>
        <dbReference type="EMBL" id="OEU93659.1"/>
    </source>
</evidence>
<keyword evidence="3" id="KW-1185">Reference proteome</keyword>
<protein>
    <submittedName>
        <fullName evidence="2">Uncharacterized protein</fullName>
    </submittedName>
</protein>
<dbReference type="RefSeq" id="WP_070012426.1">
    <property type="nucleotide sequence ID" value="NZ_LJGS01000042.1"/>
</dbReference>
<organism evidence="2 3">
    <name type="scientific">Streptomyces abyssalis</name>
    <dbReference type="NCBI Taxonomy" id="933944"/>
    <lineage>
        <taxon>Bacteria</taxon>
        <taxon>Bacillati</taxon>
        <taxon>Actinomycetota</taxon>
        <taxon>Actinomycetes</taxon>
        <taxon>Kitasatosporales</taxon>
        <taxon>Streptomycetaceae</taxon>
        <taxon>Streptomyces</taxon>
    </lineage>
</organism>
<dbReference type="EMBL" id="LJGT01000036">
    <property type="protein sequence ID" value="OEU93659.1"/>
    <property type="molecule type" value="Genomic_DNA"/>
</dbReference>
<comment type="caution">
    <text evidence="2">The sequence shown here is derived from an EMBL/GenBank/DDBJ whole genome shotgun (WGS) entry which is preliminary data.</text>
</comment>
<reference evidence="2 3" key="1">
    <citation type="journal article" date="2016" name="Front. Microbiol.">
        <title>Comparative Genomics Analysis of Streptomyces Species Reveals Their Adaptation to the Marine Environment and Their Diversity at the Genomic Level.</title>
        <authorList>
            <person name="Tian X."/>
            <person name="Zhang Z."/>
            <person name="Yang T."/>
            <person name="Chen M."/>
            <person name="Li J."/>
            <person name="Chen F."/>
            <person name="Yang J."/>
            <person name="Li W."/>
            <person name="Zhang B."/>
            <person name="Zhang Z."/>
            <person name="Wu J."/>
            <person name="Zhang C."/>
            <person name="Long L."/>
            <person name="Xiao J."/>
        </authorList>
    </citation>
    <scope>NUCLEOTIDE SEQUENCE [LARGE SCALE GENOMIC DNA]</scope>
    <source>
        <strain evidence="2 3">SCSIO 10390</strain>
    </source>
</reference>
<proteinExistence type="predicted"/>
<gene>
    <name evidence="2" type="ORF">AN215_02435</name>
</gene>
<keyword evidence="1" id="KW-0812">Transmembrane</keyword>